<evidence type="ECO:0000313" key="3">
    <source>
        <dbReference type="EMBL" id="SEN67003.1"/>
    </source>
</evidence>
<dbReference type="Pfam" id="PF00550">
    <property type="entry name" value="PP-binding"/>
    <property type="match status" value="1"/>
</dbReference>
<gene>
    <name evidence="2" type="primary">acpP_2</name>
    <name evidence="2" type="ORF">RTCCBAU85039_1897</name>
    <name evidence="3" type="ORF">SAMN05216228_1006108</name>
</gene>
<sequence>MSSSTLESVKDVIAETLGIEDRARIADPSTPLFGNLPELDSFAVLSLAAALESRFGIHIDDDDFSAELFETVGSLASFVDRHRPKAGIAVG</sequence>
<proteinExistence type="predicted"/>
<dbReference type="EMBL" id="FNXB01000008">
    <property type="protein sequence ID" value="SEH70726.1"/>
    <property type="molecule type" value="Genomic_DNA"/>
</dbReference>
<dbReference type="AlphaFoldDB" id="A0A1H8IDZ5"/>
<evidence type="ECO:0000313" key="4">
    <source>
        <dbReference type="Proteomes" id="UP000183063"/>
    </source>
</evidence>
<dbReference type="SUPFAM" id="SSF47336">
    <property type="entry name" value="ACP-like"/>
    <property type="match status" value="1"/>
</dbReference>
<feature type="domain" description="Carrier" evidence="1">
    <location>
        <begin position="3"/>
        <end position="83"/>
    </location>
</feature>
<dbReference type="OrthoDB" id="2626117at2"/>
<evidence type="ECO:0000313" key="5">
    <source>
        <dbReference type="Proteomes" id="UP000198939"/>
    </source>
</evidence>
<accession>A0A1H8IDZ5</accession>
<organism evidence="2 4">
    <name type="scientific">Rhizobium tibeticum</name>
    <dbReference type="NCBI Taxonomy" id="501024"/>
    <lineage>
        <taxon>Bacteria</taxon>
        <taxon>Pseudomonadati</taxon>
        <taxon>Pseudomonadota</taxon>
        <taxon>Alphaproteobacteria</taxon>
        <taxon>Hyphomicrobiales</taxon>
        <taxon>Rhizobiaceae</taxon>
        <taxon>Rhizobium/Agrobacterium group</taxon>
        <taxon>Rhizobium</taxon>
    </lineage>
</organism>
<name>A0A1H8IDZ5_9HYPH</name>
<reference evidence="4" key="2">
    <citation type="submission" date="2016-10" db="EMBL/GenBank/DDBJ databases">
        <authorList>
            <person name="Wibberg D."/>
        </authorList>
    </citation>
    <scope>NUCLEOTIDE SEQUENCE [LARGE SCALE GENOMIC DNA]</scope>
</reference>
<dbReference type="InterPro" id="IPR036736">
    <property type="entry name" value="ACP-like_sf"/>
</dbReference>
<dbReference type="PROSITE" id="PS50075">
    <property type="entry name" value="CARRIER"/>
    <property type="match status" value="1"/>
</dbReference>
<dbReference type="RefSeq" id="WP_072373686.1">
    <property type="nucleotide sequence ID" value="NZ_FNXB01000008.1"/>
</dbReference>
<reference evidence="2" key="1">
    <citation type="submission" date="2016-10" db="EMBL/GenBank/DDBJ databases">
        <authorList>
            <person name="de Groot N.N."/>
        </authorList>
    </citation>
    <scope>NUCLEOTIDE SEQUENCE [LARGE SCALE GENOMIC DNA]</scope>
    <source>
        <strain evidence="2">CCBAU85039</strain>
    </source>
</reference>
<dbReference type="InterPro" id="IPR009081">
    <property type="entry name" value="PP-bd_ACP"/>
</dbReference>
<keyword evidence="5" id="KW-1185">Reference proteome</keyword>
<dbReference type="Proteomes" id="UP000183063">
    <property type="component" value="Unassembled WGS sequence"/>
</dbReference>
<evidence type="ECO:0000313" key="2">
    <source>
        <dbReference type="EMBL" id="SEH70726.1"/>
    </source>
</evidence>
<dbReference type="EMBL" id="FOCV01000006">
    <property type="protein sequence ID" value="SEN67003.1"/>
    <property type="molecule type" value="Genomic_DNA"/>
</dbReference>
<protein>
    <submittedName>
        <fullName evidence="2">Acyl carrier protein</fullName>
    </submittedName>
</protein>
<dbReference type="Gene3D" id="1.10.1200.10">
    <property type="entry name" value="ACP-like"/>
    <property type="match status" value="1"/>
</dbReference>
<dbReference type="STRING" id="501024.RTCCBAU85039_1897"/>
<evidence type="ECO:0000259" key="1">
    <source>
        <dbReference type="PROSITE" id="PS50075"/>
    </source>
</evidence>
<reference evidence="3 5" key="3">
    <citation type="submission" date="2016-10" db="EMBL/GenBank/DDBJ databases">
        <authorList>
            <person name="Varghese N."/>
            <person name="Submissions S."/>
        </authorList>
    </citation>
    <scope>NUCLEOTIDE SEQUENCE [LARGE SCALE GENOMIC DNA]</scope>
    <source>
        <strain evidence="3 5">CGMCC 1.7071</strain>
    </source>
</reference>
<dbReference type="Proteomes" id="UP000198939">
    <property type="component" value="Unassembled WGS sequence"/>
</dbReference>